<dbReference type="AlphaFoldDB" id="A0A8J3BPJ7"/>
<evidence type="ECO:0000256" key="1">
    <source>
        <dbReference type="SAM" id="MobiDB-lite"/>
    </source>
</evidence>
<reference evidence="2" key="2">
    <citation type="submission" date="2020-09" db="EMBL/GenBank/DDBJ databases">
        <authorList>
            <person name="Sun Q."/>
            <person name="Ohkuma M."/>
        </authorList>
    </citation>
    <scope>NUCLEOTIDE SEQUENCE</scope>
    <source>
        <strain evidence="2">JCM 3091</strain>
    </source>
</reference>
<evidence type="ECO:0000313" key="3">
    <source>
        <dbReference type="Proteomes" id="UP000662200"/>
    </source>
</evidence>
<feature type="compositionally biased region" description="Low complexity" evidence="1">
    <location>
        <begin position="51"/>
        <end position="60"/>
    </location>
</feature>
<feature type="region of interest" description="Disordered" evidence="1">
    <location>
        <begin position="51"/>
        <end position="70"/>
    </location>
</feature>
<sequence>MVGSLLLILAAVALFGIGAAAGSGPLFGGSILVSLLAGAALLVGVRQATPPAAAPAGGPRIPRPTRTPRQVTPGNLARLAAMTAAVRVTEGGASFHLDGCGDLAADGGRQVPVGAAVSAGLASCRWCQPAEALLRPAARRS</sequence>
<proteinExistence type="predicted"/>
<gene>
    <name evidence="2" type="ORF">GCM10010124_18170</name>
</gene>
<dbReference type="Proteomes" id="UP000662200">
    <property type="component" value="Unassembled WGS sequence"/>
</dbReference>
<dbReference type="EMBL" id="BMQC01000005">
    <property type="protein sequence ID" value="GGK26006.1"/>
    <property type="molecule type" value="Genomic_DNA"/>
</dbReference>
<keyword evidence="3" id="KW-1185">Reference proteome</keyword>
<protein>
    <submittedName>
        <fullName evidence="2">Uncharacterized protein</fullName>
    </submittedName>
</protein>
<evidence type="ECO:0000313" key="2">
    <source>
        <dbReference type="EMBL" id="GGK26006.1"/>
    </source>
</evidence>
<organism evidence="2 3">
    <name type="scientific">Pilimelia terevasa</name>
    <dbReference type="NCBI Taxonomy" id="53372"/>
    <lineage>
        <taxon>Bacteria</taxon>
        <taxon>Bacillati</taxon>
        <taxon>Actinomycetota</taxon>
        <taxon>Actinomycetes</taxon>
        <taxon>Micromonosporales</taxon>
        <taxon>Micromonosporaceae</taxon>
        <taxon>Pilimelia</taxon>
    </lineage>
</organism>
<comment type="caution">
    <text evidence="2">The sequence shown here is derived from an EMBL/GenBank/DDBJ whole genome shotgun (WGS) entry which is preliminary data.</text>
</comment>
<name>A0A8J3BPJ7_9ACTN</name>
<reference evidence="2" key="1">
    <citation type="journal article" date="2014" name="Int. J. Syst. Evol. Microbiol.">
        <title>Complete genome sequence of Corynebacterium casei LMG S-19264T (=DSM 44701T), isolated from a smear-ripened cheese.</title>
        <authorList>
            <consortium name="US DOE Joint Genome Institute (JGI-PGF)"/>
            <person name="Walter F."/>
            <person name="Albersmeier A."/>
            <person name="Kalinowski J."/>
            <person name="Ruckert C."/>
        </authorList>
    </citation>
    <scope>NUCLEOTIDE SEQUENCE</scope>
    <source>
        <strain evidence="2">JCM 3091</strain>
    </source>
</reference>
<accession>A0A8J3BPJ7</accession>